<dbReference type="GO" id="GO:0006364">
    <property type="term" value="P:rRNA processing"/>
    <property type="evidence" value="ECO:0007669"/>
    <property type="project" value="InterPro"/>
</dbReference>
<feature type="compositionally biased region" description="Basic and acidic residues" evidence="4">
    <location>
        <begin position="620"/>
        <end position="645"/>
    </location>
</feature>
<organism evidence="5 6">
    <name type="scientific">Cladophialophora carrionii</name>
    <dbReference type="NCBI Taxonomy" id="86049"/>
    <lineage>
        <taxon>Eukaryota</taxon>
        <taxon>Fungi</taxon>
        <taxon>Dikarya</taxon>
        <taxon>Ascomycota</taxon>
        <taxon>Pezizomycotina</taxon>
        <taxon>Eurotiomycetes</taxon>
        <taxon>Chaetothyriomycetidae</taxon>
        <taxon>Chaetothyriales</taxon>
        <taxon>Herpotrichiellaceae</taxon>
        <taxon>Cladophialophora</taxon>
    </lineage>
</organism>
<evidence type="ECO:0000313" key="5">
    <source>
        <dbReference type="EMBL" id="OCT46151.1"/>
    </source>
</evidence>
<proteinExistence type="predicted"/>
<feature type="compositionally biased region" description="Basic and acidic residues" evidence="4">
    <location>
        <begin position="340"/>
        <end position="351"/>
    </location>
</feature>
<feature type="compositionally biased region" description="Acidic residues" evidence="4">
    <location>
        <begin position="210"/>
        <end position="250"/>
    </location>
</feature>
<comment type="caution">
    <text evidence="5">The sequence shown here is derived from an EMBL/GenBank/DDBJ whole genome shotgun (WGS) entry which is preliminary data.</text>
</comment>
<feature type="compositionally biased region" description="Basic and acidic residues" evidence="4">
    <location>
        <begin position="483"/>
        <end position="492"/>
    </location>
</feature>
<keyword evidence="2" id="KW-0597">Phosphoprotein</keyword>
<feature type="compositionally biased region" description="Polar residues" evidence="4">
    <location>
        <begin position="777"/>
        <end position="788"/>
    </location>
</feature>
<dbReference type="VEuPathDB" id="FungiDB:CLCR_01067"/>
<feature type="region of interest" description="Disordered" evidence="4">
    <location>
        <begin position="817"/>
        <end position="852"/>
    </location>
</feature>
<feature type="compositionally biased region" description="Acidic residues" evidence="4">
    <location>
        <begin position="100"/>
        <end position="113"/>
    </location>
</feature>
<feature type="compositionally biased region" description="Low complexity" evidence="4">
    <location>
        <begin position="714"/>
        <end position="724"/>
    </location>
</feature>
<feature type="compositionally biased region" description="Acidic residues" evidence="4">
    <location>
        <begin position="688"/>
        <end position="704"/>
    </location>
</feature>
<keyword evidence="6" id="KW-1185">Reference proteome</keyword>
<keyword evidence="3" id="KW-0539">Nucleus</keyword>
<evidence type="ECO:0000313" key="6">
    <source>
        <dbReference type="Proteomes" id="UP000094526"/>
    </source>
</evidence>
<feature type="compositionally biased region" description="Acidic residues" evidence="4">
    <location>
        <begin position="646"/>
        <end position="660"/>
    </location>
</feature>
<evidence type="ECO:0000256" key="1">
    <source>
        <dbReference type="ARBA" id="ARBA00004604"/>
    </source>
</evidence>
<feature type="compositionally biased region" description="Acidic residues" evidence="4">
    <location>
        <begin position="149"/>
        <end position="182"/>
    </location>
</feature>
<feature type="region of interest" description="Disordered" evidence="4">
    <location>
        <begin position="564"/>
        <end position="797"/>
    </location>
</feature>
<dbReference type="VEuPathDB" id="FungiDB:G647_09369"/>
<feature type="region of interest" description="Disordered" evidence="4">
    <location>
        <begin position="304"/>
        <end position="351"/>
    </location>
</feature>
<sequence>MPRQAHGRPLQPGRTNAASKKKTSRNRGLNALEIAERENPDEIKIRQHRLGHVDDDDEDPRGRADADERSSKRRKIDIARGDEIADEGSDLEGNRWHEGVDEDDEDSDIDSEDAFGASDEERFADFTFRGSATVPSAEPKKPRKHADIDLDEDMDADDDDDDVEGEGEGEDEDEDDFGDEGVDLATAWDMDDQDEQEALRKRRKRRAGAESDDEDPLTGLDEEDEDQDGDDPEAEDDSESAFSVSDDDDGDHSRLQSFVEELAGGDRAQPKKQRRVQSLPDKPSQFGLSSAKITAADLLQYIKDPRQRQSLKILQSSEERGHEPYKGGIPGKLAPPLAKRQQDRLDRSAAYDETKKELGKWIETVKGNRRAEHLSFPLVDAAAAGMLSGKQLGPTSTSQPMTDLEATIQDIMVESGMLTKDGRSQEGRENEYEELHEKQLPLAEVRARRAELCRQRDLMFREEIRARRIKKIKSKAFRRVHRKEREKADEGNRALLDAQGLLNSDEGREQNDRRRAEERMGARHRESKWAKSVKLTGRAAWDDDARHGVADLARRDEELRRRIEGKADAGSDASDSESSDFDGFSGSDEERDHLKIKLDELDADEPDTSESRLSSMAFMKKAEAARKAANEEEMRNTRRNLRGDNEQDSANEADTEEEESPVGRQMFGPTGKEGPVRPLPHVEKSEFEERESENELEDLADNDPEGTLNSKRATTVTSTSTTESALRPKAPSQSSGAAPLRSELPKPGKGADVKTKKVSPAAAQETAKPLVKIPKITETQLADYTSPSESEDEQDEKAALAQAIFAGSDEIQREFAKEKKETVEEEGDQVIDNSLPGWGSWAGEGISKKAQKRAKGRFMTTIKGVARDKRQDAKLDKVIVNEKRVKKNSKYLASELPHPFESRQQYERSLRLPLGPEWTTKTTFQDATKPRVLIKQGIIRPMAKPIA</sequence>
<evidence type="ECO:0000256" key="3">
    <source>
        <dbReference type="ARBA" id="ARBA00023242"/>
    </source>
</evidence>
<feature type="compositionally biased region" description="Basic and acidic residues" evidence="4">
    <location>
        <begin position="34"/>
        <end position="45"/>
    </location>
</feature>
<dbReference type="Pfam" id="PF04615">
    <property type="entry name" value="Utp14"/>
    <property type="match status" value="1"/>
</dbReference>
<feature type="compositionally biased region" description="Basic and acidic residues" evidence="4">
    <location>
        <begin position="588"/>
        <end position="600"/>
    </location>
</feature>
<accession>A0A1C1CCE4</accession>
<evidence type="ECO:0000256" key="4">
    <source>
        <dbReference type="SAM" id="MobiDB-lite"/>
    </source>
</evidence>
<evidence type="ECO:0000256" key="2">
    <source>
        <dbReference type="ARBA" id="ARBA00022553"/>
    </source>
</evidence>
<dbReference type="EMBL" id="LGRB01000016">
    <property type="protein sequence ID" value="OCT46151.1"/>
    <property type="molecule type" value="Genomic_DNA"/>
</dbReference>
<dbReference type="AlphaFoldDB" id="A0A1C1CCE4"/>
<dbReference type="InterPro" id="IPR006709">
    <property type="entry name" value="SSU_processome_Utp14"/>
</dbReference>
<reference evidence="6" key="1">
    <citation type="submission" date="2015-07" db="EMBL/GenBank/DDBJ databases">
        <authorList>
            <person name="Teixeira M.M."/>
            <person name="Souza R.C."/>
            <person name="Almeida L.G."/>
            <person name="Vicente V.A."/>
            <person name="de Hoog S."/>
            <person name="Bocca A.L."/>
            <person name="de Almeida S.R."/>
            <person name="Vasconcelos A.T."/>
            <person name="Felipe M.S."/>
        </authorList>
    </citation>
    <scope>NUCLEOTIDE SEQUENCE [LARGE SCALE GENOMIC DNA]</scope>
    <source>
        <strain evidence="6">KSF</strain>
    </source>
</reference>
<feature type="region of interest" description="Disordered" evidence="4">
    <location>
        <begin position="478"/>
        <end position="531"/>
    </location>
</feature>
<name>A0A1C1CCE4_9EURO</name>
<dbReference type="GO" id="GO:0032040">
    <property type="term" value="C:small-subunit processome"/>
    <property type="evidence" value="ECO:0007669"/>
    <property type="project" value="InterPro"/>
</dbReference>
<dbReference type="PANTHER" id="PTHR14150:SF12">
    <property type="entry name" value="U3 SMALL NUCLEOLAR RNA-ASSOCIATED PROTEIN 14 HOMOLOG A"/>
    <property type="match status" value="1"/>
</dbReference>
<feature type="compositionally biased region" description="Basic and acidic residues" evidence="4">
    <location>
        <begin position="505"/>
        <end position="529"/>
    </location>
</feature>
<gene>
    <name evidence="5" type="ORF">CLCR_01067</name>
</gene>
<dbReference type="PANTHER" id="PTHR14150">
    <property type="entry name" value="U3 SMALL NUCLEOLAR RNA-ASSOCIATED PROTEIN 14"/>
    <property type="match status" value="1"/>
</dbReference>
<dbReference type="STRING" id="86049.A0A1C1CCE4"/>
<feature type="compositionally biased region" description="Basic and acidic residues" evidence="4">
    <location>
        <begin position="743"/>
        <end position="755"/>
    </location>
</feature>
<dbReference type="OrthoDB" id="277439at2759"/>
<dbReference type="eggNOG" id="KOG2172">
    <property type="taxonomic scope" value="Eukaryota"/>
</dbReference>
<dbReference type="Proteomes" id="UP000094526">
    <property type="component" value="Unassembled WGS sequence"/>
</dbReference>
<comment type="subcellular location">
    <subcellularLocation>
        <location evidence="1">Nucleus</location>
        <location evidence="1">Nucleolus</location>
    </subcellularLocation>
</comment>
<protein>
    <submittedName>
        <fullName evidence="5">Utp14 protein</fullName>
    </submittedName>
</protein>
<feature type="compositionally biased region" description="Basic and acidic residues" evidence="4">
    <location>
        <begin position="60"/>
        <end position="83"/>
    </location>
</feature>
<feature type="region of interest" description="Disordered" evidence="4">
    <location>
        <begin position="1"/>
        <end position="290"/>
    </location>
</feature>